<evidence type="ECO:0000256" key="8">
    <source>
        <dbReference type="ARBA" id="ARBA00023136"/>
    </source>
</evidence>
<dbReference type="GO" id="GO:0071978">
    <property type="term" value="P:bacterial-type flagellum-dependent swarming motility"/>
    <property type="evidence" value="ECO:0007669"/>
    <property type="project" value="TreeGrafter"/>
</dbReference>
<dbReference type="GO" id="GO:0005886">
    <property type="term" value="C:plasma membrane"/>
    <property type="evidence" value="ECO:0007669"/>
    <property type="project" value="UniProtKB-SubCell"/>
</dbReference>
<dbReference type="Pfam" id="PF02154">
    <property type="entry name" value="FliM"/>
    <property type="match status" value="1"/>
</dbReference>
<keyword evidence="12" id="KW-0969">Cilium</keyword>
<comment type="function">
    <text evidence="10">FliM is one of three proteins (FliG, FliN, FliM) that forms the rotor-mounted switch complex (C ring), located at the base of the basal body. This complex interacts with the CheY and CheZ chemotaxis proteins, in addition to contacting components of the motor that determine the direction of flagellar rotation.</text>
</comment>
<keyword evidence="8" id="KW-0472">Membrane</keyword>
<keyword evidence="9" id="KW-0975">Bacterial flagellum</keyword>
<evidence type="ECO:0000313" key="12">
    <source>
        <dbReference type="EMBL" id="ASJ71780.1"/>
    </source>
</evidence>
<evidence type="ECO:0000313" key="13">
    <source>
        <dbReference type="Proteomes" id="UP000250079"/>
    </source>
</evidence>
<comment type="subcellular location">
    <subcellularLocation>
        <location evidence="1">Bacterial flagellum basal body</location>
    </subcellularLocation>
    <subcellularLocation>
        <location evidence="2">Cell membrane</location>
        <topology evidence="2">Peripheral membrane protein</topology>
    </subcellularLocation>
</comment>
<keyword evidence="12" id="KW-0282">Flagellum</keyword>
<dbReference type="KEGG" id="gai:IMCC3135_08405"/>
<evidence type="ECO:0000256" key="4">
    <source>
        <dbReference type="ARBA" id="ARBA00021898"/>
    </source>
</evidence>
<dbReference type="InterPro" id="IPR028976">
    <property type="entry name" value="CheC-like_sf"/>
</dbReference>
<dbReference type="PANTHER" id="PTHR30034:SF6">
    <property type="entry name" value="YOP PROTEINS TRANSLOCATION PROTEIN Q"/>
    <property type="match status" value="1"/>
</dbReference>
<dbReference type="RefSeq" id="WP_088917171.1">
    <property type="nucleotide sequence ID" value="NZ_CP018632.1"/>
</dbReference>
<evidence type="ECO:0000256" key="2">
    <source>
        <dbReference type="ARBA" id="ARBA00004202"/>
    </source>
</evidence>
<dbReference type="GO" id="GO:0050918">
    <property type="term" value="P:positive chemotaxis"/>
    <property type="evidence" value="ECO:0007669"/>
    <property type="project" value="TreeGrafter"/>
</dbReference>
<dbReference type="SUPFAM" id="SSF103039">
    <property type="entry name" value="CheC-like"/>
    <property type="match status" value="1"/>
</dbReference>
<proteinExistence type="inferred from homology"/>
<dbReference type="SUPFAM" id="SSF101801">
    <property type="entry name" value="Surface presentation of antigens (SPOA)"/>
    <property type="match status" value="1"/>
</dbReference>
<dbReference type="GO" id="GO:0009425">
    <property type="term" value="C:bacterial-type flagellum basal body"/>
    <property type="evidence" value="ECO:0007669"/>
    <property type="project" value="UniProtKB-SubCell"/>
</dbReference>
<evidence type="ECO:0000256" key="7">
    <source>
        <dbReference type="ARBA" id="ARBA00022779"/>
    </source>
</evidence>
<organism evidence="12 13">
    <name type="scientific">Granulosicoccus antarcticus IMCC3135</name>
    <dbReference type="NCBI Taxonomy" id="1192854"/>
    <lineage>
        <taxon>Bacteria</taxon>
        <taxon>Pseudomonadati</taxon>
        <taxon>Pseudomonadota</taxon>
        <taxon>Gammaproteobacteria</taxon>
        <taxon>Chromatiales</taxon>
        <taxon>Granulosicoccaceae</taxon>
        <taxon>Granulosicoccus</taxon>
    </lineage>
</organism>
<evidence type="ECO:0000256" key="3">
    <source>
        <dbReference type="ARBA" id="ARBA00011049"/>
    </source>
</evidence>
<evidence type="ECO:0000256" key="1">
    <source>
        <dbReference type="ARBA" id="ARBA00004117"/>
    </source>
</evidence>
<reference evidence="12 13" key="1">
    <citation type="submission" date="2016-12" db="EMBL/GenBank/DDBJ databases">
        <authorList>
            <person name="Song W.-J."/>
            <person name="Kurnit D.M."/>
        </authorList>
    </citation>
    <scope>NUCLEOTIDE SEQUENCE [LARGE SCALE GENOMIC DNA]</scope>
    <source>
        <strain evidence="12 13">IMCC3135</strain>
    </source>
</reference>
<evidence type="ECO:0000256" key="9">
    <source>
        <dbReference type="ARBA" id="ARBA00023143"/>
    </source>
</evidence>
<dbReference type="Gene3D" id="3.40.1550.10">
    <property type="entry name" value="CheC-like"/>
    <property type="match status" value="1"/>
</dbReference>
<feature type="domain" description="Flagellar motor switch protein FliN-like C-terminal" evidence="11">
    <location>
        <begin position="224"/>
        <end position="289"/>
    </location>
</feature>
<name>A0A2Z2NSR8_9GAMM</name>
<dbReference type="Pfam" id="PF01052">
    <property type="entry name" value="FliMN_C"/>
    <property type="match status" value="1"/>
</dbReference>
<evidence type="ECO:0000256" key="5">
    <source>
        <dbReference type="ARBA" id="ARBA00022475"/>
    </source>
</evidence>
<dbReference type="AlphaFoldDB" id="A0A2Z2NSR8"/>
<keyword evidence="7" id="KW-0283">Flagellar rotation</keyword>
<evidence type="ECO:0000259" key="11">
    <source>
        <dbReference type="Pfam" id="PF01052"/>
    </source>
</evidence>
<keyword evidence="5" id="KW-1003">Cell membrane</keyword>
<dbReference type="Proteomes" id="UP000250079">
    <property type="component" value="Chromosome"/>
</dbReference>
<sequence>MEQENKKEASSYDFVHPGHKLNKQWPVLDLVNARIATAFGTSLGDRLQIPLIGQAVQTTRSKYMDSVRSIGPTGIVHELSLSPLEGVIWFCMDTSVVSALVDSYFGGKAEVIPLEKPRELSRTEKRVMQHIVDAVLAAMTDGWSMVLKGNAALVRPIDVGRLNNAPLEQVMVTSDLKLQLGELELPCQLVYQFETLKPLSEQLEHEPTTTSKQDHAFSEALRTELMRCELDIRGVLSESRITLGKLLELKAGDFIPLRDVQTVSFKTQQMPLFDARVGSSNGRVSASLSRWHLPNGH</sequence>
<evidence type="ECO:0000256" key="6">
    <source>
        <dbReference type="ARBA" id="ARBA00022500"/>
    </source>
</evidence>
<keyword evidence="6" id="KW-0145">Chemotaxis</keyword>
<gene>
    <name evidence="12" type="primary">fliM</name>
    <name evidence="12" type="ORF">IMCC3135_08405</name>
</gene>
<dbReference type="InterPro" id="IPR036429">
    <property type="entry name" value="SpoA-like_sf"/>
</dbReference>
<dbReference type="CDD" id="cd17908">
    <property type="entry name" value="FliM"/>
    <property type="match status" value="1"/>
</dbReference>
<evidence type="ECO:0000256" key="10">
    <source>
        <dbReference type="ARBA" id="ARBA00025044"/>
    </source>
</evidence>
<dbReference type="InterPro" id="IPR001689">
    <property type="entry name" value="Flag_FliM"/>
</dbReference>
<keyword evidence="13" id="KW-1185">Reference proteome</keyword>
<dbReference type="OrthoDB" id="9806941at2"/>
<dbReference type="EMBL" id="CP018632">
    <property type="protein sequence ID" value="ASJ71780.1"/>
    <property type="molecule type" value="Genomic_DNA"/>
</dbReference>
<dbReference type="InterPro" id="IPR001543">
    <property type="entry name" value="FliN-like_C"/>
</dbReference>
<comment type="similarity">
    <text evidence="3">Belongs to the FliM family.</text>
</comment>
<protein>
    <recommendedName>
        <fullName evidence="4">Flagellar motor switch protein FliM</fullName>
    </recommendedName>
</protein>
<accession>A0A2Z2NSR8</accession>
<dbReference type="PANTHER" id="PTHR30034">
    <property type="entry name" value="FLAGELLAR MOTOR SWITCH PROTEIN FLIM"/>
    <property type="match status" value="1"/>
</dbReference>
<keyword evidence="12" id="KW-0966">Cell projection</keyword>
<dbReference type="GO" id="GO:0003774">
    <property type="term" value="F:cytoskeletal motor activity"/>
    <property type="evidence" value="ECO:0007669"/>
    <property type="project" value="InterPro"/>
</dbReference>